<accession>A0A4Q7E4N1</accession>
<dbReference type="GO" id="GO:0000976">
    <property type="term" value="F:transcription cis-regulatory region binding"/>
    <property type="evidence" value="ECO:0007669"/>
    <property type="project" value="TreeGrafter"/>
</dbReference>
<organism evidence="6 7">
    <name type="scientific">Leptolyngbya iicbica LK</name>
    <dbReference type="NCBI Taxonomy" id="2294035"/>
    <lineage>
        <taxon>Bacteria</taxon>
        <taxon>Bacillati</taxon>
        <taxon>Cyanobacteriota</taxon>
        <taxon>Cyanophyceae</taxon>
        <taxon>Leptolyngbyales</taxon>
        <taxon>Leptolyngbyaceae</taxon>
        <taxon>Leptolyngbya group</taxon>
        <taxon>Leptolyngbya</taxon>
        <taxon>Leptolyngbya iicbica</taxon>
    </lineage>
</organism>
<dbReference type="InterPro" id="IPR009057">
    <property type="entry name" value="Homeodomain-like_sf"/>
</dbReference>
<keyword evidence="1" id="KW-0805">Transcription regulation</keyword>
<evidence type="ECO:0000256" key="4">
    <source>
        <dbReference type="PROSITE-ProRule" id="PRU00335"/>
    </source>
</evidence>
<dbReference type="AlphaFoldDB" id="A0A4Q7E4N1"/>
<evidence type="ECO:0000256" key="2">
    <source>
        <dbReference type="ARBA" id="ARBA00023125"/>
    </source>
</evidence>
<dbReference type="PANTHER" id="PTHR30055:SF234">
    <property type="entry name" value="HTH-TYPE TRANSCRIPTIONAL REGULATOR BETI"/>
    <property type="match status" value="1"/>
</dbReference>
<dbReference type="Gene3D" id="1.10.357.10">
    <property type="entry name" value="Tetracycline Repressor, domain 2"/>
    <property type="match status" value="1"/>
</dbReference>
<name>A0A4Q7E4N1_9CYAN</name>
<dbReference type="PROSITE" id="PS50977">
    <property type="entry name" value="HTH_TETR_2"/>
    <property type="match status" value="1"/>
</dbReference>
<reference evidence="6 7" key="1">
    <citation type="submission" date="2018-11" db="EMBL/GenBank/DDBJ databases">
        <title>Whole genome sequencing of an environmental sample.</title>
        <authorList>
            <person name="Sarangi A.N."/>
            <person name="Singh D."/>
            <person name="Tripathy S."/>
        </authorList>
    </citation>
    <scope>NUCLEOTIDE SEQUENCE [LARGE SCALE GENOMIC DNA]</scope>
    <source>
        <strain evidence="6 7">Lakshadweep</strain>
    </source>
</reference>
<protein>
    <submittedName>
        <fullName evidence="6">TetR/AcrR family transcriptional regulator</fullName>
    </submittedName>
</protein>
<dbReference type="PANTHER" id="PTHR30055">
    <property type="entry name" value="HTH-TYPE TRANSCRIPTIONAL REGULATOR RUTR"/>
    <property type="match status" value="1"/>
</dbReference>
<keyword evidence="7" id="KW-1185">Reference proteome</keyword>
<feature type="DNA-binding region" description="H-T-H motif" evidence="4">
    <location>
        <begin position="31"/>
        <end position="50"/>
    </location>
</feature>
<evidence type="ECO:0000259" key="5">
    <source>
        <dbReference type="PROSITE" id="PS50977"/>
    </source>
</evidence>
<dbReference type="Pfam" id="PF00440">
    <property type="entry name" value="TetR_N"/>
    <property type="match status" value="1"/>
</dbReference>
<feature type="domain" description="HTH tetR-type" evidence="5">
    <location>
        <begin position="8"/>
        <end position="68"/>
    </location>
</feature>
<keyword evidence="3" id="KW-0804">Transcription</keyword>
<proteinExistence type="predicted"/>
<dbReference type="Proteomes" id="UP000292459">
    <property type="component" value="Unassembled WGS sequence"/>
</dbReference>
<dbReference type="PRINTS" id="PR00455">
    <property type="entry name" value="HTHTETR"/>
</dbReference>
<dbReference type="GO" id="GO:0003700">
    <property type="term" value="F:DNA-binding transcription factor activity"/>
    <property type="evidence" value="ECO:0007669"/>
    <property type="project" value="TreeGrafter"/>
</dbReference>
<dbReference type="InterPro" id="IPR050109">
    <property type="entry name" value="HTH-type_TetR-like_transc_reg"/>
</dbReference>
<dbReference type="InterPro" id="IPR023772">
    <property type="entry name" value="DNA-bd_HTH_TetR-type_CS"/>
</dbReference>
<dbReference type="OrthoDB" id="9780939at2"/>
<dbReference type="EMBL" id="QVFV01000010">
    <property type="protein sequence ID" value="RZM75012.1"/>
    <property type="molecule type" value="Genomic_DNA"/>
</dbReference>
<sequence length="184" mass="21431">MPKIVDHDRYRRELLAQCLSLFAEQGFGAVTMRQIAGSLGVSTGTLYHYFPNKESIFVQLVEEYCNQDVPKFFAQAPIDATPEEKLRCVMAFFLANYQAFQQQLLIWIDYYQHCQYAGKDSNTVLQQFWQQTQQQLGAYLQWPPEQVDGLLIYLDGLLLQCLYGRSETDIARQIDAFCQLYRSR</sequence>
<dbReference type="InterPro" id="IPR001647">
    <property type="entry name" value="HTH_TetR"/>
</dbReference>
<keyword evidence="2 4" id="KW-0238">DNA-binding</keyword>
<evidence type="ECO:0000313" key="7">
    <source>
        <dbReference type="Proteomes" id="UP000292459"/>
    </source>
</evidence>
<evidence type="ECO:0000256" key="3">
    <source>
        <dbReference type="ARBA" id="ARBA00023163"/>
    </source>
</evidence>
<dbReference type="SUPFAM" id="SSF46689">
    <property type="entry name" value="Homeodomain-like"/>
    <property type="match status" value="1"/>
</dbReference>
<dbReference type="PROSITE" id="PS01081">
    <property type="entry name" value="HTH_TETR_1"/>
    <property type="match status" value="1"/>
</dbReference>
<evidence type="ECO:0000256" key="1">
    <source>
        <dbReference type="ARBA" id="ARBA00023015"/>
    </source>
</evidence>
<dbReference type="RefSeq" id="WP_044151183.1">
    <property type="nucleotide sequence ID" value="NZ_QVFV01000010.1"/>
</dbReference>
<gene>
    <name evidence="6" type="ORF">DYY88_22095</name>
</gene>
<evidence type="ECO:0000313" key="6">
    <source>
        <dbReference type="EMBL" id="RZM75012.1"/>
    </source>
</evidence>
<comment type="caution">
    <text evidence="6">The sequence shown here is derived from an EMBL/GenBank/DDBJ whole genome shotgun (WGS) entry which is preliminary data.</text>
</comment>